<dbReference type="GO" id="GO:0009306">
    <property type="term" value="P:protein secretion"/>
    <property type="evidence" value="ECO:0007669"/>
    <property type="project" value="UniProtKB-UniRule"/>
</dbReference>
<feature type="transmembrane region" description="Helical" evidence="11">
    <location>
        <begin position="6"/>
        <end position="25"/>
    </location>
</feature>
<dbReference type="EMBL" id="WBJY01000001">
    <property type="protein sequence ID" value="KAB1650135.1"/>
    <property type="molecule type" value="Genomic_DNA"/>
</dbReference>
<dbReference type="NCBIfam" id="TIGR00810">
    <property type="entry name" value="secG"/>
    <property type="match status" value="1"/>
</dbReference>
<gene>
    <name evidence="12" type="primary">secG</name>
    <name evidence="12" type="ORF">F8O04_08015</name>
</gene>
<evidence type="ECO:0000256" key="2">
    <source>
        <dbReference type="ARBA" id="ARBA00008445"/>
    </source>
</evidence>
<dbReference type="GO" id="GO:0065002">
    <property type="term" value="P:intracellular protein transmembrane transport"/>
    <property type="evidence" value="ECO:0007669"/>
    <property type="project" value="TreeGrafter"/>
</dbReference>
<keyword evidence="13" id="KW-1185">Reference proteome</keyword>
<evidence type="ECO:0000256" key="4">
    <source>
        <dbReference type="ARBA" id="ARBA00022475"/>
    </source>
</evidence>
<feature type="transmembrane region" description="Helical" evidence="11">
    <location>
        <begin position="58"/>
        <end position="77"/>
    </location>
</feature>
<dbReference type="PANTHER" id="PTHR34182">
    <property type="entry name" value="PROTEIN-EXPORT MEMBRANE PROTEIN SECG"/>
    <property type="match status" value="1"/>
</dbReference>
<keyword evidence="5 11" id="KW-0812">Transmembrane</keyword>
<name>A0A6H9WTY0_9MICO</name>
<keyword evidence="6 11" id="KW-0653">Protein transport</keyword>
<evidence type="ECO:0000256" key="9">
    <source>
        <dbReference type="ARBA" id="ARBA00023136"/>
    </source>
</evidence>
<keyword evidence="8 11" id="KW-0811">Translocation</keyword>
<dbReference type="PRINTS" id="PR01651">
    <property type="entry name" value="SECGEXPORT"/>
</dbReference>
<dbReference type="PANTHER" id="PTHR34182:SF1">
    <property type="entry name" value="PROTEIN-EXPORT MEMBRANE PROTEIN SECG"/>
    <property type="match status" value="1"/>
</dbReference>
<dbReference type="GO" id="GO:0015450">
    <property type="term" value="F:protein-transporting ATPase activity"/>
    <property type="evidence" value="ECO:0007669"/>
    <property type="project" value="UniProtKB-UniRule"/>
</dbReference>
<dbReference type="InterPro" id="IPR004692">
    <property type="entry name" value="SecG"/>
</dbReference>
<evidence type="ECO:0000256" key="7">
    <source>
        <dbReference type="ARBA" id="ARBA00022989"/>
    </source>
</evidence>
<accession>A0A6H9WTY0</accession>
<keyword evidence="9 11" id="KW-0472">Membrane</keyword>
<dbReference type="RefSeq" id="WP_158028719.1">
    <property type="nucleotide sequence ID" value="NZ_BMHG01000001.1"/>
</dbReference>
<dbReference type="Proteomes" id="UP000431744">
    <property type="component" value="Unassembled WGS sequence"/>
</dbReference>
<dbReference type="GO" id="GO:0043952">
    <property type="term" value="P:protein transport by the Sec complex"/>
    <property type="evidence" value="ECO:0007669"/>
    <property type="project" value="TreeGrafter"/>
</dbReference>
<comment type="similarity">
    <text evidence="2 11">Belongs to the SecG family.</text>
</comment>
<evidence type="ECO:0000313" key="13">
    <source>
        <dbReference type="Proteomes" id="UP000431744"/>
    </source>
</evidence>
<keyword evidence="4 11" id="KW-1003">Cell membrane</keyword>
<reference evidence="12 13" key="1">
    <citation type="submission" date="2019-09" db="EMBL/GenBank/DDBJ databases">
        <title>Phylogeny of genus Pseudoclavibacter and closely related genus.</title>
        <authorList>
            <person name="Li Y."/>
        </authorList>
    </citation>
    <scope>NUCLEOTIDE SEQUENCE [LARGE SCALE GENOMIC DNA]</scope>
    <source>
        <strain evidence="12 13">EGI 60007</strain>
    </source>
</reference>
<dbReference type="GO" id="GO:0005886">
    <property type="term" value="C:plasma membrane"/>
    <property type="evidence" value="ECO:0007669"/>
    <property type="project" value="UniProtKB-SubCell"/>
</dbReference>
<evidence type="ECO:0000256" key="11">
    <source>
        <dbReference type="RuleBase" id="RU365087"/>
    </source>
</evidence>
<sequence>MDILLVVLQVLLTITSVLLILFVLLHRGRGGGLSDMFGGGVTSNIGSSGVAEKNLNRITVWLAVIWVLCIIAMGVIFKLQNPVV</sequence>
<protein>
    <recommendedName>
        <fullName evidence="11">Protein-export membrane protein SecG</fullName>
    </recommendedName>
</protein>
<comment type="caution">
    <text evidence="12">The sequence shown here is derived from an EMBL/GenBank/DDBJ whole genome shotgun (WGS) entry which is preliminary data.</text>
</comment>
<dbReference type="Pfam" id="PF03840">
    <property type="entry name" value="SecG"/>
    <property type="match status" value="1"/>
</dbReference>
<proteinExistence type="inferred from homology"/>
<comment type="subcellular location">
    <subcellularLocation>
        <location evidence="1 11">Cell membrane</location>
        <topology evidence="1 11">Multi-pass membrane protein</topology>
    </subcellularLocation>
</comment>
<keyword evidence="7 11" id="KW-1133">Transmembrane helix</keyword>
<dbReference type="OrthoDB" id="4337190at2"/>
<evidence type="ECO:0000256" key="5">
    <source>
        <dbReference type="ARBA" id="ARBA00022692"/>
    </source>
</evidence>
<evidence type="ECO:0000256" key="8">
    <source>
        <dbReference type="ARBA" id="ARBA00023010"/>
    </source>
</evidence>
<organism evidence="12 13">
    <name type="scientific">Pseudoclavibacter endophyticus</name>
    <dbReference type="NCBI Taxonomy" id="1778590"/>
    <lineage>
        <taxon>Bacteria</taxon>
        <taxon>Bacillati</taxon>
        <taxon>Actinomycetota</taxon>
        <taxon>Actinomycetes</taxon>
        <taxon>Micrococcales</taxon>
        <taxon>Microbacteriaceae</taxon>
        <taxon>Pseudoclavibacter</taxon>
    </lineage>
</organism>
<comment type="function">
    <text evidence="10 11">Involved in protein export. Participates in an early event of protein translocation.</text>
</comment>
<evidence type="ECO:0000256" key="10">
    <source>
        <dbReference type="ARBA" id="ARBA00025182"/>
    </source>
</evidence>
<dbReference type="AlphaFoldDB" id="A0A6H9WTY0"/>
<evidence type="ECO:0000256" key="1">
    <source>
        <dbReference type="ARBA" id="ARBA00004651"/>
    </source>
</evidence>
<evidence type="ECO:0000313" key="12">
    <source>
        <dbReference type="EMBL" id="KAB1650135.1"/>
    </source>
</evidence>
<evidence type="ECO:0000256" key="3">
    <source>
        <dbReference type="ARBA" id="ARBA00022448"/>
    </source>
</evidence>
<evidence type="ECO:0000256" key="6">
    <source>
        <dbReference type="ARBA" id="ARBA00022927"/>
    </source>
</evidence>
<keyword evidence="3 11" id="KW-0813">Transport</keyword>